<name>A0AAV1KH10_9NEOP</name>
<dbReference type="AlphaFoldDB" id="A0AAV1KH10"/>
<evidence type="ECO:0000313" key="2">
    <source>
        <dbReference type="Proteomes" id="UP001314205"/>
    </source>
</evidence>
<dbReference type="InterPro" id="IPR036397">
    <property type="entry name" value="RNaseH_sf"/>
</dbReference>
<dbReference type="GO" id="GO:0003676">
    <property type="term" value="F:nucleic acid binding"/>
    <property type="evidence" value="ECO:0007669"/>
    <property type="project" value="InterPro"/>
</dbReference>
<gene>
    <name evidence="1" type="ORF">PARMNEM_LOCUS3889</name>
</gene>
<organism evidence="1 2">
    <name type="scientific">Parnassius mnemosyne</name>
    <name type="common">clouded apollo</name>
    <dbReference type="NCBI Taxonomy" id="213953"/>
    <lineage>
        <taxon>Eukaryota</taxon>
        <taxon>Metazoa</taxon>
        <taxon>Ecdysozoa</taxon>
        <taxon>Arthropoda</taxon>
        <taxon>Hexapoda</taxon>
        <taxon>Insecta</taxon>
        <taxon>Pterygota</taxon>
        <taxon>Neoptera</taxon>
        <taxon>Endopterygota</taxon>
        <taxon>Lepidoptera</taxon>
        <taxon>Glossata</taxon>
        <taxon>Ditrysia</taxon>
        <taxon>Papilionoidea</taxon>
        <taxon>Papilionidae</taxon>
        <taxon>Parnassiinae</taxon>
        <taxon>Parnassini</taxon>
        <taxon>Parnassius</taxon>
        <taxon>Driopa</taxon>
    </lineage>
</organism>
<dbReference type="Gene3D" id="3.30.420.10">
    <property type="entry name" value="Ribonuclease H-like superfamily/Ribonuclease H"/>
    <property type="match status" value="1"/>
</dbReference>
<keyword evidence="2" id="KW-1185">Reference proteome</keyword>
<dbReference type="Proteomes" id="UP001314205">
    <property type="component" value="Unassembled WGS sequence"/>
</dbReference>
<dbReference type="PANTHER" id="PTHR47326:SF1">
    <property type="entry name" value="HTH PSQ-TYPE DOMAIN-CONTAINING PROTEIN"/>
    <property type="match status" value="1"/>
</dbReference>
<accession>A0AAV1KH10</accession>
<dbReference type="PANTHER" id="PTHR47326">
    <property type="entry name" value="TRANSPOSABLE ELEMENT TC3 TRANSPOSASE-LIKE PROTEIN"/>
    <property type="match status" value="1"/>
</dbReference>
<reference evidence="1 2" key="1">
    <citation type="submission" date="2023-11" db="EMBL/GenBank/DDBJ databases">
        <authorList>
            <person name="Hedman E."/>
            <person name="Englund M."/>
            <person name="Stromberg M."/>
            <person name="Nyberg Akerstrom W."/>
            <person name="Nylinder S."/>
            <person name="Jareborg N."/>
            <person name="Kallberg Y."/>
            <person name="Kronander E."/>
        </authorList>
    </citation>
    <scope>NUCLEOTIDE SEQUENCE [LARGE SCALE GENOMIC DNA]</scope>
</reference>
<protein>
    <submittedName>
        <fullName evidence="1">Uncharacterized protein</fullName>
    </submittedName>
</protein>
<sequence length="82" mass="9701">MGPILWPARAPELNPLDFFYWGYLKENVYSKPIPNIAELRQKIIEFSQQANNIRLARPITRSFIRRCRTCIRAGGRQFEHLL</sequence>
<proteinExistence type="predicted"/>
<dbReference type="EMBL" id="CAVLGL010000035">
    <property type="protein sequence ID" value="CAK1582351.1"/>
    <property type="molecule type" value="Genomic_DNA"/>
</dbReference>
<evidence type="ECO:0000313" key="1">
    <source>
        <dbReference type="EMBL" id="CAK1582351.1"/>
    </source>
</evidence>
<comment type="caution">
    <text evidence="1">The sequence shown here is derived from an EMBL/GenBank/DDBJ whole genome shotgun (WGS) entry which is preliminary data.</text>
</comment>